<feature type="compositionally biased region" description="Acidic residues" evidence="1">
    <location>
        <begin position="14"/>
        <end position="24"/>
    </location>
</feature>
<keyword evidence="2" id="KW-0812">Transmembrane</keyword>
<evidence type="ECO:0000313" key="3">
    <source>
        <dbReference type="EMBL" id="MCS0499451.1"/>
    </source>
</evidence>
<keyword evidence="4" id="KW-1185">Reference proteome</keyword>
<gene>
    <name evidence="3" type="ORF">NUH29_07800</name>
</gene>
<feature type="transmembrane region" description="Helical" evidence="2">
    <location>
        <begin position="49"/>
        <end position="71"/>
    </location>
</feature>
<evidence type="ECO:0000256" key="2">
    <source>
        <dbReference type="SAM" id="Phobius"/>
    </source>
</evidence>
<dbReference type="RefSeq" id="WP_258798497.1">
    <property type="nucleotide sequence ID" value="NZ_JANTHX010000007.1"/>
</dbReference>
<evidence type="ECO:0000256" key="1">
    <source>
        <dbReference type="SAM" id="MobiDB-lite"/>
    </source>
</evidence>
<accession>A0ABT1ZFJ6</accession>
<dbReference type="Proteomes" id="UP001205337">
    <property type="component" value="Unassembled WGS sequence"/>
</dbReference>
<dbReference type="EMBL" id="JANTHX010000007">
    <property type="protein sequence ID" value="MCS0499451.1"/>
    <property type="molecule type" value="Genomic_DNA"/>
</dbReference>
<dbReference type="InterPro" id="IPR043777">
    <property type="entry name" value="DUF5719"/>
</dbReference>
<reference evidence="3 4" key="1">
    <citation type="submission" date="2022-08" db="EMBL/GenBank/DDBJ databases">
        <authorList>
            <person name="Li F."/>
        </authorList>
    </citation>
    <scope>NUCLEOTIDE SEQUENCE [LARGE SCALE GENOMIC DNA]</scope>
    <source>
        <strain evidence="3 4">10F1B-8-1</strain>
    </source>
</reference>
<sequence>MADDERPEPTPVPDEPEERTEADQEPTPVRQPRDGRGIGRTVTVVSLRVVRGLVGTAAAVVVVLAVGLVPLPSIGVEPLGTTVDPEPADLLSVCAGAALRLGDDTGANASQPYAIGVPTITDTASGTVEQTPLSLSDAGSGGTDQAPTALRVAAAADAVLAGAQAESLDGKGDLRGLAASGCAEATSSAWLVGGSTTVGRTTLLLLANPTEVAAEVSVEMWGESGRVTAPGMSGITVPAGGQRVLPLSGFAPDLTSPVVHVEARGGQVVAALQTSVIRVLDPGGIDLVSAGAAPARDVVIPAVRIFDEHGVASSLGLEDHEDLQAVVRVGNPGETTASVEVSVTPTVEGGSATSFQLEVGAGQVLETPLAAALELGADPFQDGSYTVALSSDEPVVAGVRTSTIPDPTTDADGAVQPGPADLAWAASATTLRGSVAVAIADGPDPVLVVAAVDGVARTLTLTPMDGGADVVVEVPAVGSTAVAVDAGTGYLMADADGLAVAVGFAGRGELASYPVTAPRQADSPIVIRP</sequence>
<evidence type="ECO:0000313" key="4">
    <source>
        <dbReference type="Proteomes" id="UP001205337"/>
    </source>
</evidence>
<keyword evidence="2" id="KW-1133">Transmembrane helix</keyword>
<dbReference type="Pfam" id="PF18986">
    <property type="entry name" value="DUF5719"/>
    <property type="match status" value="1"/>
</dbReference>
<protein>
    <submittedName>
        <fullName evidence="3">DUF5719 family protein</fullName>
    </submittedName>
</protein>
<comment type="caution">
    <text evidence="3">The sequence shown here is derived from an EMBL/GenBank/DDBJ whole genome shotgun (WGS) entry which is preliminary data.</text>
</comment>
<keyword evidence="2" id="KW-0472">Membrane</keyword>
<feature type="region of interest" description="Disordered" evidence="1">
    <location>
        <begin position="1"/>
        <end position="37"/>
    </location>
</feature>
<organism evidence="3 4">
    <name type="scientific">Protaetiibacter mangrovi</name>
    <dbReference type="NCBI Taxonomy" id="2970926"/>
    <lineage>
        <taxon>Bacteria</taxon>
        <taxon>Bacillati</taxon>
        <taxon>Actinomycetota</taxon>
        <taxon>Actinomycetes</taxon>
        <taxon>Micrococcales</taxon>
        <taxon>Microbacteriaceae</taxon>
        <taxon>Protaetiibacter</taxon>
    </lineage>
</organism>
<proteinExistence type="predicted"/>
<name>A0ABT1ZFJ6_9MICO</name>